<reference evidence="4 5" key="1">
    <citation type="submission" date="2019-03" db="EMBL/GenBank/DDBJ databases">
        <authorList>
            <person name="He R.-H."/>
        </authorList>
    </citation>
    <scope>NUCLEOTIDE SEQUENCE [LARGE SCALE GENOMIC DNA]</scope>
    <source>
        <strain evidence="5">SH 714</strain>
    </source>
</reference>
<dbReference type="PRINTS" id="PR00455">
    <property type="entry name" value="HTHTETR"/>
</dbReference>
<proteinExistence type="predicted"/>
<dbReference type="InterPro" id="IPR009057">
    <property type="entry name" value="Homeodomain-like_sf"/>
</dbReference>
<evidence type="ECO:0000256" key="2">
    <source>
        <dbReference type="PROSITE-ProRule" id="PRU00335"/>
    </source>
</evidence>
<feature type="DNA-binding region" description="H-T-H motif" evidence="2">
    <location>
        <begin position="44"/>
        <end position="63"/>
    </location>
</feature>
<evidence type="ECO:0000313" key="4">
    <source>
        <dbReference type="EMBL" id="TFB14129.1"/>
    </source>
</evidence>
<dbReference type="SUPFAM" id="SSF48498">
    <property type="entry name" value="Tetracyclin repressor-like, C-terminal domain"/>
    <property type="match status" value="1"/>
</dbReference>
<dbReference type="Gene3D" id="1.10.357.10">
    <property type="entry name" value="Tetracycline Repressor, domain 2"/>
    <property type="match status" value="1"/>
</dbReference>
<organism evidence="4 5">
    <name type="scientific">Filobacillus milosensis</name>
    <dbReference type="NCBI Taxonomy" id="94137"/>
    <lineage>
        <taxon>Bacteria</taxon>
        <taxon>Bacillati</taxon>
        <taxon>Bacillota</taxon>
        <taxon>Bacilli</taxon>
        <taxon>Bacillales</taxon>
        <taxon>Bacillaceae</taxon>
        <taxon>Filobacillus</taxon>
    </lineage>
</organism>
<dbReference type="EMBL" id="SOPW01000019">
    <property type="protein sequence ID" value="TFB14129.1"/>
    <property type="molecule type" value="Genomic_DNA"/>
</dbReference>
<keyword evidence="5" id="KW-1185">Reference proteome</keyword>
<gene>
    <name evidence="4" type="ORF">E3U55_14545</name>
</gene>
<dbReference type="Proteomes" id="UP000297975">
    <property type="component" value="Unassembled WGS sequence"/>
</dbReference>
<protein>
    <submittedName>
        <fullName evidence="4">TetR/AcrR family transcriptional regulator</fullName>
    </submittedName>
</protein>
<dbReference type="Pfam" id="PF00440">
    <property type="entry name" value="TetR_N"/>
    <property type="match status" value="1"/>
</dbReference>
<accession>A0A4Y8IKN1</accession>
<dbReference type="PROSITE" id="PS50977">
    <property type="entry name" value="HTH_TETR_2"/>
    <property type="match status" value="1"/>
</dbReference>
<dbReference type="PANTHER" id="PTHR30055">
    <property type="entry name" value="HTH-TYPE TRANSCRIPTIONAL REGULATOR RUTR"/>
    <property type="match status" value="1"/>
</dbReference>
<dbReference type="PANTHER" id="PTHR30055:SF222">
    <property type="entry name" value="REGULATORY PROTEIN"/>
    <property type="match status" value="1"/>
</dbReference>
<dbReference type="SUPFAM" id="SSF46689">
    <property type="entry name" value="Homeodomain-like"/>
    <property type="match status" value="1"/>
</dbReference>
<dbReference type="RefSeq" id="WP_134341204.1">
    <property type="nucleotide sequence ID" value="NZ_SOPW01000019.1"/>
</dbReference>
<evidence type="ECO:0000256" key="1">
    <source>
        <dbReference type="ARBA" id="ARBA00023125"/>
    </source>
</evidence>
<comment type="caution">
    <text evidence="4">The sequence shown here is derived from an EMBL/GenBank/DDBJ whole genome shotgun (WGS) entry which is preliminary data.</text>
</comment>
<feature type="domain" description="HTH tetR-type" evidence="3">
    <location>
        <begin position="21"/>
        <end position="81"/>
    </location>
</feature>
<sequence>MNEKDLLEELIKVSEEDSSLTPKQAKILQAAIETFAEKGYASTSTSEIANKAGVAEGTIFRHYKTKKDLLLSIVSPVVTKFAIPFFADRFVQDVFENKTNESYEELLRTLLMNRFEFVNRNTTLLRILLQEVSLHKEIQELFQKNFLEKVYPKFVEVIEEYQNKGEISKDIRVDTAIRLMMTTLIGFIITRFIIMPDVEWDDEYEIEQTITFIRKGLR</sequence>
<dbReference type="InterPro" id="IPR036271">
    <property type="entry name" value="Tet_transcr_reg_TetR-rel_C_sf"/>
</dbReference>
<name>A0A4Y8IKN1_9BACI</name>
<evidence type="ECO:0000313" key="5">
    <source>
        <dbReference type="Proteomes" id="UP000297975"/>
    </source>
</evidence>
<dbReference type="OrthoDB" id="9780824at2"/>
<dbReference type="InterPro" id="IPR050109">
    <property type="entry name" value="HTH-type_TetR-like_transc_reg"/>
</dbReference>
<dbReference type="GO" id="GO:0006355">
    <property type="term" value="P:regulation of DNA-templated transcription"/>
    <property type="evidence" value="ECO:0007669"/>
    <property type="project" value="UniProtKB-ARBA"/>
</dbReference>
<dbReference type="InterPro" id="IPR001647">
    <property type="entry name" value="HTH_TetR"/>
</dbReference>
<dbReference type="AlphaFoldDB" id="A0A4Y8IKN1"/>
<dbReference type="GO" id="GO:0003677">
    <property type="term" value="F:DNA binding"/>
    <property type="evidence" value="ECO:0007669"/>
    <property type="project" value="UniProtKB-UniRule"/>
</dbReference>
<evidence type="ECO:0000259" key="3">
    <source>
        <dbReference type="PROSITE" id="PS50977"/>
    </source>
</evidence>
<keyword evidence="1 2" id="KW-0238">DNA-binding</keyword>